<reference evidence="1 2" key="1">
    <citation type="journal article" date="2024" name="Commun. Biol.">
        <title>Comparative genomic analysis of thermophilic fungi reveals convergent evolutionary adaptations and gene losses.</title>
        <authorList>
            <person name="Steindorff A.S."/>
            <person name="Aguilar-Pontes M.V."/>
            <person name="Robinson A.J."/>
            <person name="Andreopoulos B."/>
            <person name="LaButti K."/>
            <person name="Kuo A."/>
            <person name="Mondo S."/>
            <person name="Riley R."/>
            <person name="Otillar R."/>
            <person name="Haridas S."/>
            <person name="Lipzen A."/>
            <person name="Grimwood J."/>
            <person name="Schmutz J."/>
            <person name="Clum A."/>
            <person name="Reid I.D."/>
            <person name="Moisan M.C."/>
            <person name="Butler G."/>
            <person name="Nguyen T.T.M."/>
            <person name="Dewar K."/>
            <person name="Conant G."/>
            <person name="Drula E."/>
            <person name="Henrissat B."/>
            <person name="Hansel C."/>
            <person name="Singer S."/>
            <person name="Hutchinson M.I."/>
            <person name="de Vries R.P."/>
            <person name="Natvig D.O."/>
            <person name="Powell A.J."/>
            <person name="Tsang A."/>
            <person name="Grigoriev I.V."/>
        </authorList>
    </citation>
    <scope>NUCLEOTIDE SEQUENCE [LARGE SCALE GENOMIC DNA]</scope>
    <source>
        <strain evidence="1 2">CBS 494.80</strain>
    </source>
</reference>
<dbReference type="EMBL" id="JAZHXI010000015">
    <property type="protein sequence ID" value="KAL2063356.1"/>
    <property type="molecule type" value="Genomic_DNA"/>
</dbReference>
<organism evidence="1 2">
    <name type="scientific">Oculimacula yallundae</name>
    <dbReference type="NCBI Taxonomy" id="86028"/>
    <lineage>
        <taxon>Eukaryota</taxon>
        <taxon>Fungi</taxon>
        <taxon>Dikarya</taxon>
        <taxon>Ascomycota</taxon>
        <taxon>Pezizomycotina</taxon>
        <taxon>Leotiomycetes</taxon>
        <taxon>Helotiales</taxon>
        <taxon>Ploettnerulaceae</taxon>
        <taxon>Oculimacula</taxon>
    </lineage>
</organism>
<evidence type="ECO:0000313" key="1">
    <source>
        <dbReference type="EMBL" id="KAL2063356.1"/>
    </source>
</evidence>
<dbReference type="Proteomes" id="UP001595075">
    <property type="component" value="Unassembled WGS sequence"/>
</dbReference>
<evidence type="ECO:0000313" key="2">
    <source>
        <dbReference type="Proteomes" id="UP001595075"/>
    </source>
</evidence>
<name>A0ABR4C0A8_9HELO</name>
<gene>
    <name evidence="1" type="ORF">VTL71DRAFT_5161</name>
</gene>
<protein>
    <submittedName>
        <fullName evidence="1">Uncharacterized protein</fullName>
    </submittedName>
</protein>
<keyword evidence="2" id="KW-1185">Reference proteome</keyword>
<accession>A0ABR4C0A8</accession>
<sequence length="167" mass="18595">MQEKQLAVLDSSPNGMTLQSIYRPPRSLVDFTPYRHCYKEDQFEKKRVNHSVKVDDAAAAKSPWKPVFDSHAELAASITSAIDRSTGSLISSLRREFQGSISSNNDVLGEIRGLRRLISGLRAEELQSSPASFCLRFPAFQVFCVTFPPLPTAKRFTGSIYLAISIL</sequence>
<proteinExistence type="predicted"/>
<comment type="caution">
    <text evidence="1">The sequence shown here is derived from an EMBL/GenBank/DDBJ whole genome shotgun (WGS) entry which is preliminary data.</text>
</comment>